<reference evidence="1 2" key="1">
    <citation type="submission" date="2014-10" db="EMBL/GenBank/DDBJ databases">
        <title>Pedobacter Kyungheensis.</title>
        <authorList>
            <person name="Anderson B.M."/>
            <person name="Newman J.D."/>
        </authorList>
    </citation>
    <scope>NUCLEOTIDE SEQUENCE [LARGE SCALE GENOMIC DNA]</scope>
    <source>
        <strain evidence="1 2">KACC 16221</strain>
    </source>
</reference>
<evidence type="ECO:0000313" key="2">
    <source>
        <dbReference type="Proteomes" id="UP000031246"/>
    </source>
</evidence>
<organism evidence="1 2">
    <name type="scientific">Pedobacter kyungheensis</name>
    <dbReference type="NCBI Taxonomy" id="1069985"/>
    <lineage>
        <taxon>Bacteria</taxon>
        <taxon>Pseudomonadati</taxon>
        <taxon>Bacteroidota</taxon>
        <taxon>Sphingobacteriia</taxon>
        <taxon>Sphingobacteriales</taxon>
        <taxon>Sphingobacteriaceae</taxon>
        <taxon>Pedobacter</taxon>
    </lineage>
</organism>
<evidence type="ECO:0008006" key="3">
    <source>
        <dbReference type="Google" id="ProtNLM"/>
    </source>
</evidence>
<dbReference type="RefSeq" id="WP_039470822.1">
    <property type="nucleotide sequence ID" value="NZ_JSYN01000002.1"/>
</dbReference>
<keyword evidence="2" id="KW-1185">Reference proteome</keyword>
<dbReference type="OrthoDB" id="771639at2"/>
<sequence length="135" mass="16224">MEEFEELTADVLKDFINITPTRYNTSQKKLCFAIIKRMYRRVKMGYKNLGGIKICNDKGIVIDGNHRYITYLLAGIEIEYIIWTSSLCDEVILYKEVEIDETKDWDEYLYDKRKFIKDKNFIESYNKENKNDFFP</sequence>
<dbReference type="AlphaFoldDB" id="A0A0C1G8C4"/>
<evidence type="ECO:0000313" key="1">
    <source>
        <dbReference type="EMBL" id="KIA96364.1"/>
    </source>
</evidence>
<dbReference type="Proteomes" id="UP000031246">
    <property type="component" value="Unassembled WGS sequence"/>
</dbReference>
<gene>
    <name evidence="1" type="ORF">OC25_00955</name>
</gene>
<name>A0A0C1G8C4_9SPHI</name>
<accession>A0A0C1G8C4</accession>
<dbReference type="EMBL" id="JSYN01000002">
    <property type="protein sequence ID" value="KIA96364.1"/>
    <property type="molecule type" value="Genomic_DNA"/>
</dbReference>
<comment type="caution">
    <text evidence="1">The sequence shown here is derived from an EMBL/GenBank/DDBJ whole genome shotgun (WGS) entry which is preliminary data.</text>
</comment>
<protein>
    <recommendedName>
        <fullName evidence="3">ParB/Sulfiredoxin domain-containing protein</fullName>
    </recommendedName>
</protein>
<proteinExistence type="predicted"/>